<dbReference type="CDD" id="cd13965">
    <property type="entry name" value="PT_UbiA_3"/>
    <property type="match status" value="1"/>
</dbReference>
<evidence type="ECO:0000313" key="6">
    <source>
        <dbReference type="EMBL" id="CAL1698751.1"/>
    </source>
</evidence>
<feature type="transmembrane region" description="Helical" evidence="5">
    <location>
        <begin position="123"/>
        <end position="140"/>
    </location>
</feature>
<evidence type="ECO:0000256" key="1">
    <source>
        <dbReference type="ARBA" id="ARBA00004141"/>
    </source>
</evidence>
<keyword evidence="3 5" id="KW-1133">Transmembrane helix</keyword>
<keyword evidence="2 5" id="KW-0812">Transmembrane</keyword>
<feature type="transmembrane region" description="Helical" evidence="5">
    <location>
        <begin position="274"/>
        <end position="294"/>
    </location>
</feature>
<evidence type="ECO:0000256" key="5">
    <source>
        <dbReference type="SAM" id="Phobius"/>
    </source>
</evidence>
<feature type="transmembrane region" description="Helical" evidence="5">
    <location>
        <begin position="215"/>
        <end position="237"/>
    </location>
</feature>
<evidence type="ECO:0000256" key="4">
    <source>
        <dbReference type="ARBA" id="ARBA00023136"/>
    </source>
</evidence>
<keyword evidence="7" id="KW-1185">Reference proteome</keyword>
<dbReference type="InterPro" id="IPR050475">
    <property type="entry name" value="Prenyltransferase_related"/>
</dbReference>
<feature type="transmembrane region" description="Helical" evidence="5">
    <location>
        <begin position="174"/>
        <end position="195"/>
    </location>
</feature>
<dbReference type="PANTHER" id="PTHR42723:SF1">
    <property type="entry name" value="CHLOROPHYLL SYNTHASE, CHLOROPLASTIC"/>
    <property type="match status" value="1"/>
</dbReference>
<accession>A0ABP1CSV3</accession>
<protein>
    <submittedName>
        <fullName evidence="6">Uncharacterized protein</fullName>
    </submittedName>
</protein>
<dbReference type="Pfam" id="PF01040">
    <property type="entry name" value="UbiA"/>
    <property type="match status" value="1"/>
</dbReference>
<dbReference type="Proteomes" id="UP001497453">
    <property type="component" value="Chromosome 11"/>
</dbReference>
<dbReference type="PANTHER" id="PTHR42723">
    <property type="entry name" value="CHLOROPHYLL SYNTHASE"/>
    <property type="match status" value="1"/>
</dbReference>
<dbReference type="EMBL" id="OZ037954">
    <property type="protein sequence ID" value="CAL1698751.1"/>
    <property type="molecule type" value="Genomic_DNA"/>
</dbReference>
<evidence type="ECO:0000256" key="3">
    <source>
        <dbReference type="ARBA" id="ARBA00022989"/>
    </source>
</evidence>
<dbReference type="InterPro" id="IPR044878">
    <property type="entry name" value="UbiA_sf"/>
</dbReference>
<feature type="transmembrane region" description="Helical" evidence="5">
    <location>
        <begin position="244"/>
        <end position="262"/>
    </location>
</feature>
<keyword evidence="4 5" id="KW-0472">Membrane</keyword>
<gene>
    <name evidence="6" type="ORF">GFSPODELE1_LOCUS2308</name>
</gene>
<evidence type="ECO:0000313" key="7">
    <source>
        <dbReference type="Proteomes" id="UP001497453"/>
    </source>
</evidence>
<dbReference type="Gene3D" id="1.10.357.140">
    <property type="entry name" value="UbiA prenyltransferase"/>
    <property type="match status" value="1"/>
</dbReference>
<proteinExistence type="predicted"/>
<name>A0ABP1CSV3_9APHY</name>
<sequence>MVKPLTFSTTLDHAFTVVGQWVYTLFLFTKSDIKTTLIPVSCFALAAAPNLKLSYMPEAVIWLWLHLLQFNVSNQTMDPEEDQVNKRDRPLPSGRISFQAAQILRWTLVPICLLYSLLYSVEVFYSSVVMIASTLIYNELGAHGQWLTRNLLNGLGVAAFELGTTLVASKSRHYLDTTAIVAICLSSGLFATTIQAQDFKDVEGDSMVGRRTLPIIYPGISRYAVIIPLLIWSCILWHVWKLDVLLASVFVALASYVGYRYLALTTVHHDQVSYYWYNVWLSTANALPGYYRYFHQ</sequence>
<organism evidence="6 7">
    <name type="scientific">Somion occarium</name>
    <dbReference type="NCBI Taxonomy" id="3059160"/>
    <lineage>
        <taxon>Eukaryota</taxon>
        <taxon>Fungi</taxon>
        <taxon>Dikarya</taxon>
        <taxon>Basidiomycota</taxon>
        <taxon>Agaricomycotina</taxon>
        <taxon>Agaricomycetes</taxon>
        <taxon>Polyporales</taxon>
        <taxon>Cerrenaceae</taxon>
        <taxon>Somion</taxon>
    </lineage>
</organism>
<evidence type="ECO:0000256" key="2">
    <source>
        <dbReference type="ARBA" id="ARBA00022692"/>
    </source>
</evidence>
<comment type="subcellular location">
    <subcellularLocation>
        <location evidence="1">Membrane</location>
        <topology evidence="1">Multi-pass membrane protein</topology>
    </subcellularLocation>
</comment>
<reference evidence="7" key="1">
    <citation type="submission" date="2024-04" db="EMBL/GenBank/DDBJ databases">
        <authorList>
            <person name="Shaw F."/>
            <person name="Minotto A."/>
        </authorList>
    </citation>
    <scope>NUCLEOTIDE SEQUENCE [LARGE SCALE GENOMIC DNA]</scope>
</reference>
<dbReference type="InterPro" id="IPR000537">
    <property type="entry name" value="UbiA_prenyltransferase"/>
</dbReference>